<evidence type="ECO:0000313" key="1">
    <source>
        <dbReference type="EMBL" id="SHG69737.1"/>
    </source>
</evidence>
<dbReference type="Gene3D" id="3.40.50.1820">
    <property type="entry name" value="alpha/beta hydrolase"/>
    <property type="match status" value="1"/>
</dbReference>
<dbReference type="Pfam" id="PF06821">
    <property type="entry name" value="Ser_hydrolase"/>
    <property type="match status" value="1"/>
</dbReference>
<dbReference type="AlphaFoldDB" id="A0A1M5LXE0"/>
<proteinExistence type="predicted"/>
<dbReference type="InterPro" id="IPR029058">
    <property type="entry name" value="AB_hydrolase_fold"/>
</dbReference>
<dbReference type="InterPro" id="IPR010662">
    <property type="entry name" value="RBBP9/YdeN"/>
</dbReference>
<dbReference type="SUPFAM" id="SSF53474">
    <property type="entry name" value="alpha/beta-Hydrolases"/>
    <property type="match status" value="1"/>
</dbReference>
<dbReference type="STRING" id="2017.SAMN05444320_11297"/>
<dbReference type="Proteomes" id="UP000184501">
    <property type="component" value="Unassembled WGS sequence"/>
</dbReference>
<evidence type="ECO:0008006" key="3">
    <source>
        <dbReference type="Google" id="ProtNLM"/>
    </source>
</evidence>
<dbReference type="PANTHER" id="PTHR15394:SF3">
    <property type="entry name" value="SERINE HYDROLASE RBBP9"/>
    <property type="match status" value="1"/>
</dbReference>
<reference evidence="1 2" key="1">
    <citation type="submission" date="2016-11" db="EMBL/GenBank/DDBJ databases">
        <authorList>
            <person name="Jaros S."/>
            <person name="Januszkiewicz K."/>
            <person name="Wedrychowicz H."/>
        </authorList>
    </citation>
    <scope>NUCLEOTIDE SEQUENCE [LARGE SCALE GENOMIC DNA]</scope>
    <source>
        <strain evidence="1 2">DSM 44523</strain>
    </source>
</reference>
<evidence type="ECO:0000313" key="2">
    <source>
        <dbReference type="Proteomes" id="UP000184501"/>
    </source>
</evidence>
<accession>A0A1M5LXE0</accession>
<sequence length="183" mass="20843">MSAVDRPRVVYVHGNRTMRWSTAWAPWLRDELAALGFATVFETFPDSIAARREYWLSFLDEHLAVGPDDVLLGWSSGAVATLRYLEGHRLRGAVLVSPYTGLDDELERASGYFDQPWDWDAMRRNQESAAVFWGDDDPFIPQEQFALVAEALDATSFEILGGGHFLDRTEFPELLEYFRATYA</sequence>
<protein>
    <recommendedName>
        <fullName evidence="3">Retinoblastoma-binding protein 9</fullName>
    </recommendedName>
</protein>
<gene>
    <name evidence="1" type="ORF">SAMN05444320_11297</name>
</gene>
<dbReference type="RefSeq" id="WP_200797687.1">
    <property type="nucleotide sequence ID" value="NZ_FQVN01000012.1"/>
</dbReference>
<organism evidence="1 2">
    <name type="scientific">Streptoalloteichus hindustanus</name>
    <dbReference type="NCBI Taxonomy" id="2017"/>
    <lineage>
        <taxon>Bacteria</taxon>
        <taxon>Bacillati</taxon>
        <taxon>Actinomycetota</taxon>
        <taxon>Actinomycetes</taxon>
        <taxon>Pseudonocardiales</taxon>
        <taxon>Pseudonocardiaceae</taxon>
        <taxon>Streptoalloteichus</taxon>
    </lineage>
</organism>
<dbReference type="EMBL" id="FQVN01000012">
    <property type="protein sequence ID" value="SHG69737.1"/>
    <property type="molecule type" value="Genomic_DNA"/>
</dbReference>
<dbReference type="GO" id="GO:0016787">
    <property type="term" value="F:hydrolase activity"/>
    <property type="evidence" value="ECO:0007669"/>
    <property type="project" value="InterPro"/>
</dbReference>
<keyword evidence="2" id="KW-1185">Reference proteome</keyword>
<dbReference type="PANTHER" id="PTHR15394">
    <property type="entry name" value="SERINE HYDROLASE RBBP9"/>
    <property type="match status" value="1"/>
</dbReference>
<name>A0A1M5LXE0_STRHI</name>